<dbReference type="GO" id="GO:0000150">
    <property type="term" value="F:DNA strand exchange activity"/>
    <property type="evidence" value="ECO:0007669"/>
    <property type="project" value="InterPro"/>
</dbReference>
<dbReference type="Proteomes" id="UP000182192">
    <property type="component" value="Unassembled WGS sequence"/>
</dbReference>
<accession>A0A1I1QF85</accession>
<name>A0A1I1QF85_RUMAL</name>
<dbReference type="InterPro" id="IPR006119">
    <property type="entry name" value="Resolv_N"/>
</dbReference>
<dbReference type="EMBL" id="FOKQ01000047">
    <property type="protein sequence ID" value="SFD20771.1"/>
    <property type="molecule type" value="Genomic_DNA"/>
</dbReference>
<dbReference type="GO" id="GO:0003677">
    <property type="term" value="F:DNA binding"/>
    <property type="evidence" value="ECO:0007669"/>
    <property type="project" value="InterPro"/>
</dbReference>
<dbReference type="CDD" id="cd00338">
    <property type="entry name" value="Ser_Recombinase"/>
    <property type="match status" value="1"/>
</dbReference>
<dbReference type="Pfam" id="PF00239">
    <property type="entry name" value="Resolvase"/>
    <property type="match status" value="1"/>
</dbReference>
<dbReference type="InterPro" id="IPR025827">
    <property type="entry name" value="Zn_ribbon_recom_dom"/>
</dbReference>
<dbReference type="PROSITE" id="PS51736">
    <property type="entry name" value="RECOMBINASES_3"/>
    <property type="match status" value="1"/>
</dbReference>
<dbReference type="SUPFAM" id="SSF53041">
    <property type="entry name" value="Resolvase-like"/>
    <property type="match status" value="1"/>
</dbReference>
<dbReference type="Pfam" id="PF07508">
    <property type="entry name" value="Recombinase"/>
    <property type="match status" value="1"/>
</dbReference>
<gene>
    <name evidence="3" type="ORF">SAMN02910406_03387</name>
</gene>
<evidence type="ECO:0000313" key="3">
    <source>
        <dbReference type="EMBL" id="SFD20771.1"/>
    </source>
</evidence>
<dbReference type="PANTHER" id="PTHR30461:SF23">
    <property type="entry name" value="DNA RECOMBINASE-RELATED"/>
    <property type="match status" value="1"/>
</dbReference>
<reference evidence="3 4" key="1">
    <citation type="submission" date="2016-10" db="EMBL/GenBank/DDBJ databases">
        <authorList>
            <person name="de Groot N.N."/>
        </authorList>
    </citation>
    <scope>NUCLEOTIDE SEQUENCE [LARGE SCALE GENOMIC DNA]</scope>
    <source>
        <strain evidence="3 4">AR67</strain>
    </source>
</reference>
<organism evidence="3 4">
    <name type="scientific">Ruminococcus albus</name>
    <dbReference type="NCBI Taxonomy" id="1264"/>
    <lineage>
        <taxon>Bacteria</taxon>
        <taxon>Bacillati</taxon>
        <taxon>Bacillota</taxon>
        <taxon>Clostridia</taxon>
        <taxon>Eubacteriales</taxon>
        <taxon>Oscillospiraceae</taxon>
        <taxon>Ruminococcus</taxon>
    </lineage>
</organism>
<dbReference type="OrthoDB" id="1839742at2"/>
<dbReference type="Pfam" id="PF13408">
    <property type="entry name" value="Zn_ribbon_recom"/>
    <property type="match status" value="1"/>
</dbReference>
<dbReference type="PROSITE" id="PS51737">
    <property type="entry name" value="RECOMBINASE_DNA_BIND"/>
    <property type="match status" value="1"/>
</dbReference>
<dbReference type="Gene3D" id="3.40.50.1390">
    <property type="entry name" value="Resolvase, N-terminal catalytic domain"/>
    <property type="match status" value="1"/>
</dbReference>
<dbReference type="SMART" id="SM00857">
    <property type="entry name" value="Resolvase"/>
    <property type="match status" value="1"/>
</dbReference>
<evidence type="ECO:0000259" key="1">
    <source>
        <dbReference type="PROSITE" id="PS51736"/>
    </source>
</evidence>
<dbReference type="RefSeq" id="WP_074963162.1">
    <property type="nucleotide sequence ID" value="NZ_FOKQ01000047.1"/>
</dbReference>
<dbReference type="InterPro" id="IPR050639">
    <property type="entry name" value="SSR_resolvase"/>
</dbReference>
<dbReference type="Gene3D" id="3.90.1750.20">
    <property type="entry name" value="Putative Large Serine Recombinase, Chain B, Domain 2"/>
    <property type="match status" value="1"/>
</dbReference>
<dbReference type="AlphaFoldDB" id="A0A1I1QF85"/>
<proteinExistence type="predicted"/>
<protein>
    <submittedName>
        <fullName evidence="3">Site-specific DNA recombinase</fullName>
    </submittedName>
</protein>
<dbReference type="PANTHER" id="PTHR30461">
    <property type="entry name" value="DNA-INVERTASE FROM LAMBDOID PROPHAGE"/>
    <property type="match status" value="1"/>
</dbReference>
<evidence type="ECO:0000313" key="4">
    <source>
        <dbReference type="Proteomes" id="UP000182192"/>
    </source>
</evidence>
<evidence type="ECO:0000259" key="2">
    <source>
        <dbReference type="PROSITE" id="PS51737"/>
    </source>
</evidence>
<feature type="domain" description="Resolvase/invertase-type recombinase catalytic" evidence="1">
    <location>
        <begin position="24"/>
        <end position="172"/>
    </location>
</feature>
<sequence length="537" mass="62056">MNVTVIPATKTAESDGKNKYQQLRVAAYCRVSTAQEEQLNSYQVQIDYYTDYIGKNKDWKLAGIFADEGISGTQTKKRTEFNRMIRLCKKKKIDLVLCKSISRFARNTVDCLEYVRLLKELGIGVIFEKENINTLTMTSEFMITLYGSFAQAESESISKNVTWGMEKRFREGKVVYNYKRLLGYRKGADGKPEIIPEEATVVREIFRMFLDGLSIENIAKQLDSNNVPTKLGNEKWSRTGLQSILRNEKYVGDALLQKTYTIDCISHKAVKNNGERPKYLVSNAHEPIIDRDTFNRVQQELASRGSKRKKSDKAKTEQGKYSSKYALSEILICGECGSAYKRVTWRSAGEKIIVWRCINRLDHGSRFCHKSPSIHEDRLHDAIVNAINQYYECNDNISELIMSNIQTVMTSSNSSELHQAEQRLLDIDKARNDFISLLTSSELEEDSLDHEFQKLYDEEQELKEKIRILKFQNEKEQNDLLRQKELSDVLDNISCKITEYDDIIVRKLIECVKVINKTEIKVIFKDGHEIVEEVKRK</sequence>
<dbReference type="InterPro" id="IPR038109">
    <property type="entry name" value="DNA_bind_recomb_sf"/>
</dbReference>
<feature type="domain" description="Recombinase" evidence="2">
    <location>
        <begin position="181"/>
        <end position="307"/>
    </location>
</feature>
<dbReference type="InterPro" id="IPR011109">
    <property type="entry name" value="DNA_bind_recombinase_dom"/>
</dbReference>
<dbReference type="InterPro" id="IPR036162">
    <property type="entry name" value="Resolvase-like_N_sf"/>
</dbReference>